<dbReference type="PANTHER" id="PTHR34700">
    <property type="entry name" value="POTASSIUM BINDING PROTEIN KBP"/>
    <property type="match status" value="1"/>
</dbReference>
<dbReference type="CDD" id="cd00118">
    <property type="entry name" value="LysM"/>
    <property type="match status" value="1"/>
</dbReference>
<comment type="caution">
    <text evidence="3">The sequence shown here is derived from an EMBL/GenBank/DDBJ whole genome shotgun (WGS) entry which is preliminary data.</text>
</comment>
<gene>
    <name evidence="3" type="ORF">A8L45_14285</name>
</gene>
<dbReference type="OrthoDB" id="9765158at2"/>
<feature type="chain" id="PRO_5008673043" description="LysM domain-containing protein" evidence="1">
    <location>
        <begin position="21"/>
        <end position="335"/>
    </location>
</feature>
<dbReference type="Gene3D" id="3.10.350.10">
    <property type="entry name" value="LysM domain"/>
    <property type="match status" value="1"/>
</dbReference>
<dbReference type="Pfam" id="PF01476">
    <property type="entry name" value="LysM"/>
    <property type="match status" value="1"/>
</dbReference>
<evidence type="ECO:0000313" key="4">
    <source>
        <dbReference type="Proteomes" id="UP000094936"/>
    </source>
</evidence>
<keyword evidence="1" id="KW-0732">Signal</keyword>
<dbReference type="RefSeq" id="WP_068903439.1">
    <property type="nucleotide sequence ID" value="NZ_JBHUIF010000021.1"/>
</dbReference>
<reference evidence="3 4" key="1">
    <citation type="submission" date="2016-05" db="EMBL/GenBank/DDBJ databases">
        <title>Genomic Taxonomy of the Vibrionaceae.</title>
        <authorList>
            <person name="Gomez-Gil B."/>
            <person name="Enciso-Ibarra J."/>
        </authorList>
    </citation>
    <scope>NUCLEOTIDE SEQUENCE [LARGE SCALE GENOMIC DNA]</scope>
    <source>
        <strain evidence="3 4">CAIM 1920</strain>
    </source>
</reference>
<dbReference type="PANTHER" id="PTHR34700:SF4">
    <property type="entry name" value="PHAGE-LIKE ELEMENT PBSX PROTEIN XKDP"/>
    <property type="match status" value="1"/>
</dbReference>
<protein>
    <recommendedName>
        <fullName evidence="2">LysM domain-containing protein</fullName>
    </recommendedName>
</protein>
<dbReference type="AlphaFoldDB" id="A0A1C3EFH7"/>
<dbReference type="InterPro" id="IPR018392">
    <property type="entry name" value="LysM"/>
</dbReference>
<feature type="domain" description="LysM" evidence="2">
    <location>
        <begin position="30"/>
        <end position="78"/>
    </location>
</feature>
<dbReference type="InterPro" id="IPR052196">
    <property type="entry name" value="Bact_Kbp"/>
</dbReference>
<sequence>MLKILITAGIAAMFTYQASASVIVSDSAPKTYVVKKGDTLWGISAIYLDKPWKWPELWKVNPSIANPHLIYPGDVLSLVWQDGSPRLIKTSTSNSDSPLQALSKVLLSPYTRTDTLIPTSDLMLAPKVISSTEGRLLITGRDQAYVDTELSMPEWEVYRPVSGFNRELGKHTASVTSLRHIASASVVAADSGRAKILFTRVHQEVRPNDILLPKLSGQDIQPFYPKPAAEGIEGKMIGHLYGQRYAGMRDVVVVDRGDVDGLSAGDTLTISEPGAVVRSQKNLAKPGEPSTTVTLPSQHIGTLMVIRTYSQFSLAILMAADKPVAADSVISSPAL</sequence>
<proteinExistence type="predicted"/>
<accession>A0A1C3EFH7</accession>
<dbReference type="SMART" id="SM00257">
    <property type="entry name" value="LysM"/>
    <property type="match status" value="1"/>
</dbReference>
<evidence type="ECO:0000259" key="2">
    <source>
        <dbReference type="PROSITE" id="PS51782"/>
    </source>
</evidence>
<dbReference type="STRING" id="1080227.A8L45_14285"/>
<dbReference type="SUPFAM" id="SSF54106">
    <property type="entry name" value="LysM domain"/>
    <property type="match status" value="1"/>
</dbReference>
<dbReference type="PROSITE" id="PS51782">
    <property type="entry name" value="LYSM"/>
    <property type="match status" value="1"/>
</dbReference>
<feature type="signal peptide" evidence="1">
    <location>
        <begin position="1"/>
        <end position="20"/>
    </location>
</feature>
<name>A0A1C3EFH7_9GAMM</name>
<keyword evidence="4" id="KW-1185">Reference proteome</keyword>
<organism evidence="3 4">
    <name type="scientific">Veronia pacifica</name>
    <dbReference type="NCBI Taxonomy" id="1080227"/>
    <lineage>
        <taxon>Bacteria</taxon>
        <taxon>Pseudomonadati</taxon>
        <taxon>Pseudomonadota</taxon>
        <taxon>Gammaproteobacteria</taxon>
        <taxon>Vibrionales</taxon>
        <taxon>Vibrionaceae</taxon>
        <taxon>Veronia</taxon>
    </lineage>
</organism>
<evidence type="ECO:0000256" key="1">
    <source>
        <dbReference type="SAM" id="SignalP"/>
    </source>
</evidence>
<dbReference type="InterPro" id="IPR036779">
    <property type="entry name" value="LysM_dom_sf"/>
</dbReference>
<dbReference type="Proteomes" id="UP000094936">
    <property type="component" value="Unassembled WGS sequence"/>
</dbReference>
<dbReference type="EMBL" id="LYBM01000027">
    <property type="protein sequence ID" value="ODA31988.1"/>
    <property type="molecule type" value="Genomic_DNA"/>
</dbReference>
<evidence type="ECO:0000313" key="3">
    <source>
        <dbReference type="EMBL" id="ODA31988.1"/>
    </source>
</evidence>